<dbReference type="Proteomes" id="UP000887013">
    <property type="component" value="Unassembled WGS sequence"/>
</dbReference>
<comment type="caution">
    <text evidence="1">The sequence shown here is derived from an EMBL/GenBank/DDBJ whole genome shotgun (WGS) entry which is preliminary data.</text>
</comment>
<dbReference type="AlphaFoldDB" id="A0A8X6U8S3"/>
<name>A0A8X6U8S3_NEPPI</name>
<protein>
    <submittedName>
        <fullName evidence="1">Uncharacterized protein</fullName>
    </submittedName>
</protein>
<keyword evidence="2" id="KW-1185">Reference proteome</keyword>
<proteinExistence type="predicted"/>
<sequence>MEVCSQKHPGTFHSMVDDSRLVLSGVILLVNGLQANYEEVVVLPDGPRYAHILETSYCKQCGLVVICNRRRWRLRNDDAVWHSSVLIG</sequence>
<dbReference type="EMBL" id="BMAW01119744">
    <property type="protein sequence ID" value="GFT86211.1"/>
    <property type="molecule type" value="Genomic_DNA"/>
</dbReference>
<evidence type="ECO:0000313" key="1">
    <source>
        <dbReference type="EMBL" id="GFT86211.1"/>
    </source>
</evidence>
<evidence type="ECO:0000313" key="2">
    <source>
        <dbReference type="Proteomes" id="UP000887013"/>
    </source>
</evidence>
<reference evidence="1" key="1">
    <citation type="submission" date="2020-08" db="EMBL/GenBank/DDBJ databases">
        <title>Multicomponent nature underlies the extraordinary mechanical properties of spider dragline silk.</title>
        <authorList>
            <person name="Kono N."/>
            <person name="Nakamura H."/>
            <person name="Mori M."/>
            <person name="Yoshida Y."/>
            <person name="Ohtoshi R."/>
            <person name="Malay A.D."/>
            <person name="Moran D.A.P."/>
            <person name="Tomita M."/>
            <person name="Numata K."/>
            <person name="Arakawa K."/>
        </authorList>
    </citation>
    <scope>NUCLEOTIDE SEQUENCE</scope>
</reference>
<gene>
    <name evidence="1" type="ORF">NPIL_539901</name>
</gene>
<accession>A0A8X6U8S3</accession>
<organism evidence="1 2">
    <name type="scientific">Nephila pilipes</name>
    <name type="common">Giant wood spider</name>
    <name type="synonym">Nephila maculata</name>
    <dbReference type="NCBI Taxonomy" id="299642"/>
    <lineage>
        <taxon>Eukaryota</taxon>
        <taxon>Metazoa</taxon>
        <taxon>Ecdysozoa</taxon>
        <taxon>Arthropoda</taxon>
        <taxon>Chelicerata</taxon>
        <taxon>Arachnida</taxon>
        <taxon>Araneae</taxon>
        <taxon>Araneomorphae</taxon>
        <taxon>Entelegynae</taxon>
        <taxon>Araneoidea</taxon>
        <taxon>Nephilidae</taxon>
        <taxon>Nephila</taxon>
    </lineage>
</organism>